<evidence type="ECO:0000256" key="3">
    <source>
        <dbReference type="ARBA" id="ARBA00022475"/>
    </source>
</evidence>
<keyword evidence="22" id="KW-1185">Reference proteome</keyword>
<keyword evidence="7 19" id="KW-0067">ATP-binding</keyword>
<evidence type="ECO:0000256" key="1">
    <source>
        <dbReference type="ARBA" id="ARBA00004549"/>
    </source>
</evidence>
<dbReference type="PANTHER" id="PTHR45644">
    <property type="entry name" value="AAA ATPASE, PUTATIVE (AFU_ORTHOLOGUE AFUA_2G12920)-RELATED-RELATED"/>
    <property type="match status" value="1"/>
</dbReference>
<keyword evidence="3" id="KW-1003">Cell membrane</keyword>
<dbReference type="GO" id="GO:0099149">
    <property type="term" value="P:regulation of postsynaptic neurotransmitter receptor internalization"/>
    <property type="evidence" value="ECO:0007669"/>
    <property type="project" value="Ensembl"/>
</dbReference>
<dbReference type="Pfam" id="PF17862">
    <property type="entry name" value="AAA_lid_3"/>
    <property type="match status" value="1"/>
</dbReference>
<keyword evidence="10" id="KW-0770">Synapse</keyword>
<evidence type="ECO:0000256" key="19">
    <source>
        <dbReference type="RuleBase" id="RU003651"/>
    </source>
</evidence>
<dbReference type="Gene3D" id="1.10.8.60">
    <property type="match status" value="1"/>
</dbReference>
<dbReference type="PANTHER" id="PTHR45644:SF2">
    <property type="entry name" value="OUTER MITOCHONDRIAL TRANSMEMBRANE HELIX TRANSLOCASE"/>
    <property type="match status" value="1"/>
</dbReference>
<evidence type="ECO:0000256" key="11">
    <source>
        <dbReference type="ARBA" id="ARBA00023128"/>
    </source>
</evidence>
<evidence type="ECO:0000256" key="12">
    <source>
        <dbReference type="ARBA" id="ARBA00023136"/>
    </source>
</evidence>
<dbReference type="GO" id="GO:0140570">
    <property type="term" value="P:extraction of mislocalized protein from mitochondrial outer membrane"/>
    <property type="evidence" value="ECO:0007669"/>
    <property type="project" value="Ensembl"/>
</dbReference>
<evidence type="ECO:0000256" key="13">
    <source>
        <dbReference type="ARBA" id="ARBA00023140"/>
    </source>
</evidence>
<keyword evidence="12" id="KW-0472">Membrane</keyword>
<evidence type="ECO:0000256" key="18">
    <source>
        <dbReference type="ARBA" id="ARBA00048588"/>
    </source>
</evidence>
<keyword evidence="4" id="KW-0812">Transmembrane</keyword>
<organism evidence="21 22">
    <name type="scientific">Bos mutus grunniens</name>
    <name type="common">Wild yak</name>
    <name type="synonym">Bos grunniens</name>
    <dbReference type="NCBI Taxonomy" id="30521"/>
    <lineage>
        <taxon>Eukaryota</taxon>
        <taxon>Metazoa</taxon>
        <taxon>Chordata</taxon>
        <taxon>Craniata</taxon>
        <taxon>Vertebrata</taxon>
        <taxon>Euteleostomi</taxon>
        <taxon>Mammalia</taxon>
        <taxon>Eutheria</taxon>
        <taxon>Laurasiatheria</taxon>
        <taxon>Artiodactyla</taxon>
        <taxon>Ruminantia</taxon>
        <taxon>Pecora</taxon>
        <taxon>Bovidae</taxon>
        <taxon>Bovinae</taxon>
        <taxon>Bos</taxon>
    </lineage>
</organism>
<evidence type="ECO:0000256" key="7">
    <source>
        <dbReference type="ARBA" id="ARBA00022840"/>
    </source>
</evidence>
<name>A0A8B9Y7C8_BOSMU</name>
<evidence type="ECO:0000313" key="21">
    <source>
        <dbReference type="Ensembl" id="ENSBGRP00000031403.1"/>
    </source>
</evidence>
<dbReference type="PROSITE" id="PS00674">
    <property type="entry name" value="AAA"/>
    <property type="match status" value="1"/>
</dbReference>
<dbReference type="Proteomes" id="UP000694520">
    <property type="component" value="Chromosome 25"/>
</dbReference>
<reference evidence="21" key="2">
    <citation type="submission" date="2025-08" db="UniProtKB">
        <authorList>
            <consortium name="Ensembl"/>
        </authorList>
    </citation>
    <scope>IDENTIFICATION</scope>
</reference>
<comment type="similarity">
    <text evidence="16">Belongs to the AAA ATPase family. MSP1 subfamily.</text>
</comment>
<dbReference type="Gene3D" id="3.40.50.300">
    <property type="entry name" value="P-loop containing nucleotide triphosphate hydrolases"/>
    <property type="match status" value="1"/>
</dbReference>
<dbReference type="FunFam" id="3.40.50.300:FF:000538">
    <property type="entry name" value="ATPase family AAA domain-containing protein 1"/>
    <property type="match status" value="1"/>
</dbReference>
<protein>
    <recommendedName>
        <fullName evidence="17">Outer mitochondrial transmembrane helix translocase</fullName>
    </recommendedName>
</protein>
<dbReference type="GO" id="GO:0005741">
    <property type="term" value="C:mitochondrial outer membrane"/>
    <property type="evidence" value="ECO:0007669"/>
    <property type="project" value="UniProtKB-SubCell"/>
</dbReference>
<dbReference type="SUPFAM" id="SSF52540">
    <property type="entry name" value="P-loop containing nucleoside triphosphate hydrolases"/>
    <property type="match status" value="1"/>
</dbReference>
<dbReference type="GO" id="GO:0007612">
    <property type="term" value="P:learning"/>
    <property type="evidence" value="ECO:0007669"/>
    <property type="project" value="Ensembl"/>
</dbReference>
<evidence type="ECO:0000256" key="14">
    <source>
        <dbReference type="ARBA" id="ARBA00023257"/>
    </source>
</evidence>
<dbReference type="GO" id="GO:0045211">
    <property type="term" value="C:postsynaptic membrane"/>
    <property type="evidence" value="ECO:0007669"/>
    <property type="project" value="UniProtKB-SubCell"/>
</dbReference>
<dbReference type="InterPro" id="IPR041569">
    <property type="entry name" value="AAA_lid_3"/>
</dbReference>
<comment type="catalytic activity">
    <reaction evidence="18">
        <text>[protein]-with a C-terminal TM segment(out) + ATP + H2O = [protein]-with a C-terminal TM segment(in) + ADP + phosphate + H(+)</text>
        <dbReference type="Rhea" id="RHEA:66168"/>
        <dbReference type="Rhea" id="RHEA-COMP:16963"/>
        <dbReference type="ChEBI" id="CHEBI:15377"/>
        <dbReference type="ChEBI" id="CHEBI:15378"/>
        <dbReference type="ChEBI" id="CHEBI:30616"/>
        <dbReference type="ChEBI" id="CHEBI:43474"/>
        <dbReference type="ChEBI" id="CHEBI:90782"/>
        <dbReference type="ChEBI" id="CHEBI:456216"/>
    </reaction>
</comment>
<evidence type="ECO:0000256" key="2">
    <source>
        <dbReference type="ARBA" id="ARBA00004572"/>
    </source>
</evidence>
<dbReference type="GO" id="GO:0007613">
    <property type="term" value="P:memory"/>
    <property type="evidence" value="ECO:0007669"/>
    <property type="project" value="Ensembl"/>
</dbReference>
<dbReference type="GO" id="GO:0016887">
    <property type="term" value="F:ATP hydrolysis activity"/>
    <property type="evidence" value="ECO:0007669"/>
    <property type="project" value="Ensembl"/>
</dbReference>
<keyword evidence="13" id="KW-0576">Peroxisome</keyword>
<dbReference type="Pfam" id="PF00004">
    <property type="entry name" value="AAA"/>
    <property type="match status" value="1"/>
</dbReference>
<dbReference type="InterPro" id="IPR027417">
    <property type="entry name" value="P-loop_NTPase"/>
</dbReference>
<dbReference type="CDD" id="cd19520">
    <property type="entry name" value="RecA-like_ATAD1"/>
    <property type="match status" value="1"/>
</dbReference>
<sequence length="455" mass="50335">MLRPRGRGATPAGSVLSQAAFPSCVRLVRAPAAAVSTQAVSSGFPRGFVGRAMGHAELLQGPARGWEANLGSPRRPSTPHLIVAPQLPAALRIHRINLQGHPGLRIGSRPGLGPLTIKMVHAETFSRPLSRNEVVGLIFRLTIFGAVTYFTIKWMVDAIDPTRKQKVEAQKQAEKLMKQIGVKNVKLSEYEMSIAAHLVDPLNMHVTWSDIAGLDDVITDLKDTVILPIKKKHLFENSRLLQPPKGVLLYGPPGCGKTLIAKATAKEAGCRFINLQPSTLTDKWYGESQKLAAAVFSLAIKLQPSIIFIDEIDSFLRNRSSSDHEATAMMKAQFMSLWDGLDTDHSCQVIVMGATNRPQDLDSAIMRRMPTRFHINQPALKQREAILKLILKNENVDRHVDLLEVAQETDGFSGSDLKEMCRDAALLCVREYVKYLGQQMTHKNHLLLLVTVINY</sequence>
<keyword evidence="5 19" id="KW-0547">Nucleotide-binding</keyword>
<evidence type="ECO:0000256" key="10">
    <source>
        <dbReference type="ARBA" id="ARBA00023018"/>
    </source>
</evidence>
<keyword evidence="14" id="KW-0628">Postsynaptic cell membrane</keyword>
<keyword evidence="8" id="KW-1278">Translocase</keyword>
<dbReference type="SMART" id="SM00382">
    <property type="entry name" value="AAA"/>
    <property type="match status" value="1"/>
</dbReference>
<reference evidence="21" key="3">
    <citation type="submission" date="2025-09" db="UniProtKB">
        <authorList>
            <consortium name="Ensembl"/>
        </authorList>
    </citation>
    <scope>IDENTIFICATION</scope>
</reference>
<dbReference type="GO" id="GO:0005524">
    <property type="term" value="F:ATP binding"/>
    <property type="evidence" value="ECO:0007669"/>
    <property type="project" value="UniProtKB-KW"/>
</dbReference>
<proteinExistence type="inferred from homology"/>
<keyword evidence="6" id="KW-1000">Mitochondrion outer membrane</keyword>
<comment type="subcellular location">
    <subcellularLocation>
        <location evidence="2">Mitochondrion outer membrane</location>
        <topology evidence="2">Single-pass membrane protein</topology>
    </subcellularLocation>
    <subcellularLocation>
        <location evidence="1">Peroxisome membrane</location>
        <topology evidence="1">Single-pass membrane protein</topology>
    </subcellularLocation>
    <subcellularLocation>
        <location evidence="15">Postsynaptic cell membrane</location>
        <topology evidence="15">Single-pass membrane protein</topology>
    </subcellularLocation>
</comment>
<dbReference type="InterPro" id="IPR003593">
    <property type="entry name" value="AAA+_ATPase"/>
</dbReference>
<dbReference type="Ensembl" id="ENSBGRT00000036327.1">
    <property type="protein sequence ID" value="ENSBGRP00000031403.1"/>
    <property type="gene ID" value="ENSBGRG00000019725.1"/>
</dbReference>
<evidence type="ECO:0000256" key="4">
    <source>
        <dbReference type="ARBA" id="ARBA00022692"/>
    </source>
</evidence>
<keyword evidence="9" id="KW-1133">Transmembrane helix</keyword>
<gene>
    <name evidence="21" type="primary">ATAD1</name>
</gene>
<dbReference type="InterPro" id="IPR003959">
    <property type="entry name" value="ATPase_AAA_core"/>
</dbReference>
<keyword evidence="11" id="KW-0496">Mitochondrion</keyword>
<dbReference type="InterPro" id="IPR003960">
    <property type="entry name" value="ATPase_AAA_CS"/>
</dbReference>
<dbReference type="AlphaFoldDB" id="A0A8B9Y7C8"/>
<dbReference type="GO" id="GO:0051967">
    <property type="term" value="P:negative regulation of synaptic transmission, glutamatergic"/>
    <property type="evidence" value="ECO:0007669"/>
    <property type="project" value="Ensembl"/>
</dbReference>
<evidence type="ECO:0000256" key="15">
    <source>
        <dbReference type="ARBA" id="ARBA00037805"/>
    </source>
</evidence>
<accession>A0A8B9Y7C8</accession>
<reference evidence="21" key="1">
    <citation type="submission" date="2019-05" db="EMBL/GenBank/DDBJ databases">
        <authorList>
            <person name="Zhang S."/>
            <person name="Liu J."/>
        </authorList>
    </citation>
    <scope>NUCLEOTIDE SEQUENCE [LARGE SCALE GENOMIC DNA]</scope>
</reference>
<evidence type="ECO:0000256" key="16">
    <source>
        <dbReference type="ARBA" id="ARBA00038383"/>
    </source>
</evidence>
<evidence type="ECO:0000313" key="22">
    <source>
        <dbReference type="Proteomes" id="UP000694520"/>
    </source>
</evidence>
<dbReference type="GO" id="GO:0005778">
    <property type="term" value="C:peroxisomal membrane"/>
    <property type="evidence" value="ECO:0007669"/>
    <property type="project" value="UniProtKB-SubCell"/>
</dbReference>
<feature type="domain" description="AAA+ ATPase" evidence="20">
    <location>
        <begin position="243"/>
        <end position="379"/>
    </location>
</feature>
<dbReference type="GeneTree" id="ENSGT00550000074823"/>
<evidence type="ECO:0000256" key="6">
    <source>
        <dbReference type="ARBA" id="ARBA00022787"/>
    </source>
</evidence>
<dbReference type="GO" id="GO:0002092">
    <property type="term" value="P:positive regulation of receptor internalization"/>
    <property type="evidence" value="ECO:0007669"/>
    <property type="project" value="Ensembl"/>
</dbReference>
<evidence type="ECO:0000256" key="9">
    <source>
        <dbReference type="ARBA" id="ARBA00022989"/>
    </source>
</evidence>
<evidence type="ECO:0000259" key="20">
    <source>
        <dbReference type="SMART" id="SM00382"/>
    </source>
</evidence>
<evidence type="ECO:0000256" key="17">
    <source>
        <dbReference type="ARBA" id="ARBA00040718"/>
    </source>
</evidence>
<evidence type="ECO:0000256" key="5">
    <source>
        <dbReference type="ARBA" id="ARBA00022741"/>
    </source>
</evidence>
<dbReference type="InterPro" id="IPR051701">
    <property type="entry name" value="Mito_OM_Translocase_MSP1"/>
</dbReference>
<evidence type="ECO:0000256" key="8">
    <source>
        <dbReference type="ARBA" id="ARBA00022967"/>
    </source>
</evidence>
<dbReference type="GO" id="GO:0098978">
    <property type="term" value="C:glutamatergic synapse"/>
    <property type="evidence" value="ECO:0007669"/>
    <property type="project" value="Ensembl"/>
</dbReference>